<name>A0ABX5Q4N9_9BACL</name>
<accession>A0ABX5Q4N9</accession>
<comment type="similarity">
    <text evidence="1">Belongs to the LacAB/RpiB family.</text>
</comment>
<dbReference type="Gene3D" id="3.40.1400.10">
    <property type="entry name" value="Sugar-phosphate isomerase, RpiB/LacA/LacB"/>
    <property type="match status" value="1"/>
</dbReference>
<gene>
    <name evidence="3" type="ORF">C0674_02670</name>
</gene>
<protein>
    <recommendedName>
        <fullName evidence="5">Ribose-5-phosphate isomerase</fullName>
    </recommendedName>
</protein>
<dbReference type="InterPro" id="IPR036569">
    <property type="entry name" value="RpiB_LacA_LacB_sf"/>
</dbReference>
<evidence type="ECO:0008006" key="5">
    <source>
        <dbReference type="Google" id="ProtNLM"/>
    </source>
</evidence>
<evidence type="ECO:0000313" key="4">
    <source>
        <dbReference type="Proteomes" id="UP000285882"/>
    </source>
</evidence>
<proteinExistence type="inferred from homology"/>
<dbReference type="SUPFAM" id="SSF89623">
    <property type="entry name" value="Ribose/Galactose isomerase RpiB/AlsB"/>
    <property type="match status" value="1"/>
</dbReference>
<evidence type="ECO:0000256" key="1">
    <source>
        <dbReference type="ARBA" id="ARBA00008754"/>
    </source>
</evidence>
<reference evidence="3 4" key="1">
    <citation type="submission" date="2018-01" db="EMBL/GenBank/DDBJ databases">
        <title>Complete genome sequencing of Sporolactobacillus terrae DLG3.</title>
        <authorList>
            <person name="Nam Y.-D."/>
            <person name="Kang J."/>
            <person name="Chung W.-H."/>
        </authorList>
    </citation>
    <scope>NUCLEOTIDE SEQUENCE [LARGE SCALE GENOMIC DNA]</scope>
    <source>
        <strain evidence="3 4">DLG3</strain>
    </source>
</reference>
<dbReference type="InterPro" id="IPR003500">
    <property type="entry name" value="RpiB_LacA_LacB"/>
</dbReference>
<keyword evidence="4" id="KW-1185">Reference proteome</keyword>
<dbReference type="Pfam" id="PF02502">
    <property type="entry name" value="LacAB_rpiB"/>
    <property type="match status" value="1"/>
</dbReference>
<sequence>MMLESDNGSATEKEGDPELKTAIGCDHTGFELKPAIIEHLKERRKTALDKGAFSHERADYPVYAKKVAGAVVS</sequence>
<evidence type="ECO:0000313" key="3">
    <source>
        <dbReference type="EMBL" id="QAA21610.1"/>
    </source>
</evidence>
<dbReference type="Proteomes" id="UP000285882">
    <property type="component" value="Chromosome"/>
</dbReference>
<feature type="compositionally biased region" description="Polar residues" evidence="2">
    <location>
        <begin position="1"/>
        <end position="10"/>
    </location>
</feature>
<dbReference type="EMBL" id="CP025688">
    <property type="protein sequence ID" value="QAA21610.1"/>
    <property type="molecule type" value="Genomic_DNA"/>
</dbReference>
<feature type="region of interest" description="Disordered" evidence="2">
    <location>
        <begin position="1"/>
        <end position="21"/>
    </location>
</feature>
<organism evidence="3 4">
    <name type="scientific">Sporolactobacillus terrae</name>
    <dbReference type="NCBI Taxonomy" id="269673"/>
    <lineage>
        <taxon>Bacteria</taxon>
        <taxon>Bacillati</taxon>
        <taxon>Bacillota</taxon>
        <taxon>Bacilli</taxon>
        <taxon>Bacillales</taxon>
        <taxon>Sporolactobacillaceae</taxon>
        <taxon>Sporolactobacillus</taxon>
    </lineage>
</organism>
<evidence type="ECO:0000256" key="2">
    <source>
        <dbReference type="SAM" id="MobiDB-lite"/>
    </source>
</evidence>